<dbReference type="PANTHER" id="PTHR36182:SF2">
    <property type="entry name" value="LYTIC POLYSACCHARIDE MONOOXYGENASE"/>
    <property type="match status" value="1"/>
</dbReference>
<feature type="region of interest" description="Disordered" evidence="1">
    <location>
        <begin position="267"/>
        <end position="341"/>
    </location>
</feature>
<dbReference type="PANTHER" id="PTHR36182">
    <property type="entry name" value="PROTEIN, PUTATIVE (AFU_ORTHOLOGUE AFUA_6G10930)-RELATED"/>
    <property type="match status" value="1"/>
</dbReference>
<dbReference type="Proteomes" id="UP000078237">
    <property type="component" value="Unassembled WGS sequence"/>
</dbReference>
<organism evidence="3 4">
    <name type="scientific">Madurella mycetomatis</name>
    <dbReference type="NCBI Taxonomy" id="100816"/>
    <lineage>
        <taxon>Eukaryota</taxon>
        <taxon>Fungi</taxon>
        <taxon>Dikarya</taxon>
        <taxon>Ascomycota</taxon>
        <taxon>Pezizomycotina</taxon>
        <taxon>Sordariomycetes</taxon>
        <taxon>Sordariomycetidae</taxon>
        <taxon>Sordariales</taxon>
        <taxon>Sordariales incertae sedis</taxon>
        <taxon>Madurella</taxon>
    </lineage>
</organism>
<accession>A0A175W8T5</accession>
<comment type="caution">
    <text evidence="3">The sequence shown here is derived from an EMBL/GenBank/DDBJ whole genome shotgun (WGS) entry which is preliminary data.</text>
</comment>
<protein>
    <submittedName>
        <fullName evidence="3">Uncharacterized protein</fullName>
    </submittedName>
</protein>
<dbReference type="AlphaFoldDB" id="A0A175W8T5"/>
<feature type="chain" id="PRO_5008043764" evidence="2">
    <location>
        <begin position="22"/>
        <end position="384"/>
    </location>
</feature>
<keyword evidence="2" id="KW-0732">Signal</keyword>
<gene>
    <name evidence="3" type="ORF">MMYC01_202410</name>
</gene>
<reference evidence="3 4" key="1">
    <citation type="journal article" date="2016" name="Genome Announc.">
        <title>Genome Sequence of Madurella mycetomatis mm55, Isolated from a Human Mycetoma Case in Sudan.</title>
        <authorList>
            <person name="Smit S."/>
            <person name="Derks M.F."/>
            <person name="Bervoets S."/>
            <person name="Fahal A."/>
            <person name="van Leeuwen W."/>
            <person name="van Belkum A."/>
            <person name="van de Sande W.W."/>
        </authorList>
    </citation>
    <scope>NUCLEOTIDE SEQUENCE [LARGE SCALE GENOMIC DNA]</scope>
    <source>
        <strain evidence="4">mm55</strain>
    </source>
</reference>
<name>A0A175W8T5_9PEZI</name>
<dbReference type="VEuPathDB" id="FungiDB:MMYC01_202410"/>
<evidence type="ECO:0000256" key="1">
    <source>
        <dbReference type="SAM" id="MobiDB-lite"/>
    </source>
</evidence>
<feature type="compositionally biased region" description="Low complexity" evidence="1">
    <location>
        <begin position="357"/>
        <end position="366"/>
    </location>
</feature>
<dbReference type="EMBL" id="LCTW02000075">
    <property type="protein sequence ID" value="KXX79871.1"/>
    <property type="molecule type" value="Genomic_DNA"/>
</dbReference>
<evidence type="ECO:0000313" key="4">
    <source>
        <dbReference type="Proteomes" id="UP000078237"/>
    </source>
</evidence>
<feature type="compositionally biased region" description="Low complexity" evidence="1">
    <location>
        <begin position="290"/>
        <end position="307"/>
    </location>
</feature>
<feature type="compositionally biased region" description="Polar residues" evidence="1">
    <location>
        <begin position="327"/>
        <end position="341"/>
    </location>
</feature>
<sequence>MPRIISRVLGTIFLLLGHIHGHMIMNTPVPYNLDIQPLLQVGPVSGGQYPFPCHNHYSFTSRTLVEAGSGTLVNFTSGAQHGGAKFKTIYTIIGGCPAVFTDEQHHLPIAGLDRNRREDGEHCGDDQGINCIRQFMIPIPNLWNGPATFAWTWSNKLGNKEMNCAPVNITVGTGDLKLIDDLPDIFVANYPDDPDAPNCVTGTLADKRNLIMEPALKPVNYFTQIPSALSPPTFQSDFRTVLDEMSSSASLFATSFPPLPSPLLNSTSTSVSSVGKIPSYSSKTHNQGNTTAALAASTSSKASPTRTMTVTVTARQSSPSSAAASATGSPNKESYGNTNSTTSETLVVIPISNFPNTRTKNTTTTTQFPACTPSHAHRKQAISG</sequence>
<feature type="region of interest" description="Disordered" evidence="1">
    <location>
        <begin position="357"/>
        <end position="384"/>
    </location>
</feature>
<feature type="compositionally biased region" description="Basic residues" evidence="1">
    <location>
        <begin position="375"/>
        <end position="384"/>
    </location>
</feature>
<keyword evidence="4" id="KW-1185">Reference proteome</keyword>
<proteinExistence type="predicted"/>
<dbReference type="STRING" id="100816.A0A175W8T5"/>
<feature type="compositionally biased region" description="Low complexity" evidence="1">
    <location>
        <begin position="314"/>
        <end position="326"/>
    </location>
</feature>
<dbReference type="Gene3D" id="2.70.50.70">
    <property type="match status" value="1"/>
</dbReference>
<feature type="signal peptide" evidence="2">
    <location>
        <begin position="1"/>
        <end position="21"/>
    </location>
</feature>
<dbReference type="OrthoDB" id="2342176at2759"/>
<evidence type="ECO:0000256" key="2">
    <source>
        <dbReference type="SAM" id="SignalP"/>
    </source>
</evidence>
<evidence type="ECO:0000313" key="3">
    <source>
        <dbReference type="EMBL" id="KXX79871.1"/>
    </source>
</evidence>
<feature type="compositionally biased region" description="Polar residues" evidence="1">
    <location>
        <begin position="279"/>
        <end position="289"/>
    </location>
</feature>